<accession>A0ABS3HMP4</accession>
<keyword evidence="4" id="KW-1185">Reference proteome</keyword>
<feature type="domain" description="Competence protein CoiA nuclease-like" evidence="1">
    <location>
        <begin position="59"/>
        <end position="177"/>
    </location>
</feature>
<name>A0ABS3HMP4_9ENTE</name>
<organism evidence="3 4">
    <name type="scientific">Candidatus Enterococcus murrayae</name>
    <dbReference type="NCBI Taxonomy" id="2815321"/>
    <lineage>
        <taxon>Bacteria</taxon>
        <taxon>Bacillati</taxon>
        <taxon>Bacillota</taxon>
        <taxon>Bacilli</taxon>
        <taxon>Lactobacillales</taxon>
        <taxon>Enterococcaceae</taxon>
        <taxon>Enterococcus</taxon>
    </lineage>
</organism>
<dbReference type="EMBL" id="JAFLVR010000072">
    <property type="protein sequence ID" value="MBO0454732.1"/>
    <property type="molecule type" value="Genomic_DNA"/>
</dbReference>
<gene>
    <name evidence="3" type="ORF">JZO85_20920</name>
</gene>
<sequence length="332" mass="39924">MLFAYTKEKKMISASEIEDSQNYFCPDCGEQLIRKAGKIKIPHFAHTSNDRCFGLSEGETPEHIQLKQLIFKWGNRFEGDWKLEAPLTDLPQRPDLLHERLAVEIQCSSIKGSRLAERITGYHQQNYQDWWLLGRKLWPAEKITQLQKQFCSFDKYKGLHLWLLEKDQIRLLYHIHETDRLVYCEERWPSCSMPLSEIYQTAVTKRPLPLFPTIESINERKQSLSLMLVQSNPKVRGLQHYFYQERRHLLYLPDWMYFPSRYFFFYQEDLLVFRYLFQKEGKNASIIFDKFLAYRAANQREWLFHRIDQREILERLYLEAIFCQRKAKVSSA</sequence>
<dbReference type="RefSeq" id="WP_207110460.1">
    <property type="nucleotide sequence ID" value="NZ_JAFLVR010000072.1"/>
</dbReference>
<dbReference type="Pfam" id="PF06054">
    <property type="entry name" value="CoiA_nuc"/>
    <property type="match status" value="1"/>
</dbReference>
<evidence type="ECO:0000313" key="4">
    <source>
        <dbReference type="Proteomes" id="UP000664495"/>
    </source>
</evidence>
<reference evidence="3 4" key="1">
    <citation type="submission" date="2021-03" db="EMBL/GenBank/DDBJ databases">
        <title>Enterococcal diversity collection.</title>
        <authorList>
            <person name="Gilmore M.S."/>
            <person name="Schwartzman J."/>
            <person name="Van Tyne D."/>
            <person name="Martin M."/>
            <person name="Earl A.M."/>
            <person name="Manson A.L."/>
            <person name="Straub T."/>
            <person name="Salamzade R."/>
            <person name="Saavedra J."/>
            <person name="Lebreton F."/>
            <person name="Prichula J."/>
            <person name="Schaufler K."/>
            <person name="Gaca A."/>
            <person name="Sgardioli B."/>
            <person name="Wagenaar J."/>
            <person name="Strong T."/>
        </authorList>
    </citation>
    <scope>NUCLEOTIDE SEQUENCE [LARGE SCALE GENOMIC DNA]</scope>
    <source>
        <strain evidence="3 4">MJM16</strain>
    </source>
</reference>
<dbReference type="InterPro" id="IPR057253">
    <property type="entry name" value="CoiA-like_N"/>
</dbReference>
<evidence type="ECO:0000259" key="2">
    <source>
        <dbReference type="Pfam" id="PF25164"/>
    </source>
</evidence>
<comment type="caution">
    <text evidence="3">The sequence shown here is derived from an EMBL/GenBank/DDBJ whole genome shotgun (WGS) entry which is preliminary data.</text>
</comment>
<evidence type="ECO:0000259" key="1">
    <source>
        <dbReference type="Pfam" id="PF06054"/>
    </source>
</evidence>
<dbReference type="InterPro" id="IPR010330">
    <property type="entry name" value="CoiA_nuc"/>
</dbReference>
<evidence type="ECO:0008006" key="5">
    <source>
        <dbReference type="Google" id="ProtNLM"/>
    </source>
</evidence>
<evidence type="ECO:0000313" key="3">
    <source>
        <dbReference type="EMBL" id="MBO0454732.1"/>
    </source>
</evidence>
<feature type="domain" description="Competence protein CoiA-like N-terminal" evidence="2">
    <location>
        <begin position="13"/>
        <end position="52"/>
    </location>
</feature>
<proteinExistence type="predicted"/>
<dbReference type="Proteomes" id="UP000664495">
    <property type="component" value="Unassembled WGS sequence"/>
</dbReference>
<protein>
    <recommendedName>
        <fullName evidence="5">Competence protein CoiA</fullName>
    </recommendedName>
</protein>
<dbReference type="Pfam" id="PF25164">
    <property type="entry name" value="CoiA_N"/>
    <property type="match status" value="1"/>
</dbReference>